<evidence type="ECO:0000256" key="1">
    <source>
        <dbReference type="ARBA" id="ARBA00009798"/>
    </source>
</evidence>
<dbReference type="InterPro" id="IPR007214">
    <property type="entry name" value="YbaK/aa-tRNA-synth-assoc-dom"/>
</dbReference>
<dbReference type="Gene3D" id="3.90.960.10">
    <property type="entry name" value="YbaK/aminoacyl-tRNA synthetase-associated domain"/>
    <property type="match status" value="1"/>
</dbReference>
<comment type="caution">
    <text evidence="6">The sequence shown here is derived from an EMBL/GenBank/DDBJ whole genome shotgun (WGS) entry which is preliminary data.</text>
</comment>
<dbReference type="GO" id="GO:0006412">
    <property type="term" value="P:translation"/>
    <property type="evidence" value="ECO:0007669"/>
    <property type="project" value="UniProtKB-KW"/>
</dbReference>
<evidence type="ECO:0000313" key="7">
    <source>
        <dbReference type="Proteomes" id="UP000297938"/>
    </source>
</evidence>
<reference evidence="6 7" key="1">
    <citation type="journal article" date="2018" name="Int. J. Food Microbiol.">
        <title>Growth of Carnobacterium spp. isolated from chilled vacuum-packaged meat under relevant acidic conditions.</title>
        <authorList>
            <person name="Zhang P."/>
            <person name="Badoni M."/>
            <person name="Ganzle M."/>
            <person name="Yang X."/>
        </authorList>
    </citation>
    <scope>NUCLEOTIDE SEQUENCE [LARGE SCALE GENOMIC DNA]</scope>
    <source>
        <strain evidence="6 7">B2</strain>
    </source>
</reference>
<dbReference type="Pfam" id="PF04073">
    <property type="entry name" value="tRNA_edit"/>
    <property type="match status" value="1"/>
</dbReference>
<protein>
    <recommendedName>
        <fullName evidence="4">Cys-tRNA(Pro)/Cys-tRNA(Cys) deacylase</fullName>
        <ecNumber evidence="4">4.2.-.-</ecNumber>
    </recommendedName>
</protein>
<dbReference type="STRING" id="2748.CDIV41_40208"/>
<dbReference type="EMBL" id="NRPP01000018">
    <property type="protein sequence ID" value="TFJ23788.1"/>
    <property type="molecule type" value="Genomic_DNA"/>
</dbReference>
<dbReference type="EC" id="4.2.-.-" evidence="4"/>
<sequence>MKAKKGTKTNACRILDQENIQYQMYEFPWSEDHIDAKSVAEKLGIATDSIYKTLVTVGDKTGILVACISGGMELDLKALAKVSGNKKVEMLPMKELEKTTGYIRGGCSPIGMKKLFPTFIQKSAELEDEIIVSAGKRGMQLALNPKELALVTKARFVAIHH</sequence>
<keyword evidence="2 4" id="KW-0648">Protein biosynthesis</keyword>
<evidence type="ECO:0000259" key="5">
    <source>
        <dbReference type="Pfam" id="PF04073"/>
    </source>
</evidence>
<proteinExistence type="inferred from homology"/>
<gene>
    <name evidence="6" type="ORF">CKN69_12885</name>
</gene>
<accession>A0A2R8A1S7</accession>
<dbReference type="PIRSF" id="PIRSF006181">
    <property type="entry name" value="EbsC_YbaK"/>
    <property type="match status" value="1"/>
</dbReference>
<dbReference type="SUPFAM" id="SSF55826">
    <property type="entry name" value="YbaK/ProRS associated domain"/>
    <property type="match status" value="1"/>
</dbReference>
<dbReference type="GO" id="GO:0016829">
    <property type="term" value="F:lyase activity"/>
    <property type="evidence" value="ECO:0007669"/>
    <property type="project" value="UniProtKB-KW"/>
</dbReference>
<feature type="domain" description="YbaK/aminoacyl-tRNA synthetase-associated" evidence="5">
    <location>
        <begin position="35"/>
        <end position="148"/>
    </location>
</feature>
<keyword evidence="3 4" id="KW-0456">Lyase</keyword>
<organism evidence="6 7">
    <name type="scientific">Carnobacterium divergens</name>
    <name type="common">Lactobacillus divergens</name>
    <dbReference type="NCBI Taxonomy" id="2748"/>
    <lineage>
        <taxon>Bacteria</taxon>
        <taxon>Bacillati</taxon>
        <taxon>Bacillota</taxon>
        <taxon>Bacilli</taxon>
        <taxon>Lactobacillales</taxon>
        <taxon>Carnobacteriaceae</taxon>
        <taxon>Carnobacterium</taxon>
    </lineage>
</organism>
<dbReference type="RefSeq" id="WP_109841974.1">
    <property type="nucleotide sequence ID" value="NZ_CBCPJW010000001.1"/>
</dbReference>
<dbReference type="InterPro" id="IPR036754">
    <property type="entry name" value="YbaK/aa-tRNA-synt-asso_dom_sf"/>
</dbReference>
<comment type="similarity">
    <text evidence="1 4">Belongs to the prolyl-tRNA editing family. YbaK/EbsC subfamily.</text>
</comment>
<evidence type="ECO:0000256" key="3">
    <source>
        <dbReference type="ARBA" id="ARBA00023239"/>
    </source>
</evidence>
<dbReference type="AlphaFoldDB" id="A0A2R8A1S7"/>
<dbReference type="Proteomes" id="UP000297938">
    <property type="component" value="Unassembled WGS sequence"/>
</dbReference>
<dbReference type="CDD" id="cd00002">
    <property type="entry name" value="YbaK_deacylase"/>
    <property type="match status" value="1"/>
</dbReference>
<dbReference type="InterPro" id="IPR004369">
    <property type="entry name" value="Prolyl-tRNA_editing_YbaK/EbsC"/>
</dbReference>
<dbReference type="NCBIfam" id="TIGR00011">
    <property type="entry name" value="YbaK_EbsC"/>
    <property type="match status" value="1"/>
</dbReference>
<dbReference type="PANTHER" id="PTHR30411">
    <property type="entry name" value="CYTOPLASMIC PROTEIN"/>
    <property type="match status" value="1"/>
</dbReference>
<evidence type="ECO:0000313" key="6">
    <source>
        <dbReference type="EMBL" id="TFJ23788.1"/>
    </source>
</evidence>
<evidence type="ECO:0000256" key="2">
    <source>
        <dbReference type="ARBA" id="ARBA00022917"/>
    </source>
</evidence>
<evidence type="ECO:0000256" key="4">
    <source>
        <dbReference type="PIRNR" id="PIRNR006181"/>
    </source>
</evidence>
<name>A0A2R8A1S7_CARDV</name>
<dbReference type="PANTHER" id="PTHR30411:SF0">
    <property type="entry name" value="CYS-TRNA(PRO)_CYS-TRNA(CYS) DEACYLASE YBAK"/>
    <property type="match status" value="1"/>
</dbReference>
<dbReference type="GO" id="GO:0002161">
    <property type="term" value="F:aminoacyl-tRNA deacylase activity"/>
    <property type="evidence" value="ECO:0007669"/>
    <property type="project" value="InterPro"/>
</dbReference>